<proteinExistence type="predicted"/>
<organism evidence="4">
    <name type="scientific">Candidatus Nitrosarchaeum limnium SFB1</name>
    <dbReference type="NCBI Taxonomy" id="886738"/>
    <lineage>
        <taxon>Archaea</taxon>
        <taxon>Nitrososphaerota</taxon>
        <taxon>Nitrososphaeria</taxon>
        <taxon>Nitrosopumilales</taxon>
        <taxon>Nitrosopumilaceae</taxon>
        <taxon>Nitrosarchaeum</taxon>
    </lineage>
</organism>
<accession>F3KMV2</accession>
<keyword evidence="2" id="KW-0548">Nucleotidyltransferase</keyword>
<dbReference type="InterPro" id="IPR005835">
    <property type="entry name" value="NTP_transferase_dom"/>
</dbReference>
<dbReference type="InterPro" id="IPR016873">
    <property type="entry name" value="Caps_polysacc_synth_BcbE_prd"/>
</dbReference>
<dbReference type="InterPro" id="IPR029044">
    <property type="entry name" value="Nucleotide-diphossugar_trans"/>
</dbReference>
<sequence>MPMAGKGKRLQEYDSYPKPLVKVLGKTIVEWSIETLGLKGNYIFCCKKEHIEKYNIDKILKKIVPDCKIIPIDYQTKGTMQSVLEATDLIDNDEELIISDTDHYLKWDNEYFNNEIRMKRIDGCVMVFPEEWNSTKASYVKLDNEGFVIESAEKQPISKMATVGLHYFKKGSDLVKFGKEMIKRGIAHNDEYYVTPVYNLFSEHNKKIITFPVKKMWPLGSPDEVNLFLKEYDYDAKNN</sequence>
<evidence type="ECO:0000256" key="1">
    <source>
        <dbReference type="ARBA" id="ARBA00022679"/>
    </source>
</evidence>
<dbReference type="Gene3D" id="3.90.550.10">
    <property type="entry name" value="Spore Coat Polysaccharide Biosynthesis Protein SpsA, Chain A"/>
    <property type="match status" value="1"/>
</dbReference>
<protein>
    <recommendedName>
        <fullName evidence="3">Nucleotidyl transferase domain-containing protein</fullName>
    </recommendedName>
</protein>
<dbReference type="HOGENOM" id="CLU_065567_2_0_2"/>
<dbReference type="EMBL" id="AEGP01000066">
    <property type="protein sequence ID" value="EGG41185.1"/>
    <property type="molecule type" value="Genomic_DNA"/>
</dbReference>
<dbReference type="AlphaFoldDB" id="F3KMV2"/>
<evidence type="ECO:0000256" key="2">
    <source>
        <dbReference type="ARBA" id="ARBA00022695"/>
    </source>
</evidence>
<reference evidence="4" key="1">
    <citation type="journal article" date="2011" name="PLoS ONE">
        <title>Genome of a low-salinity ammonia-oxidizing archaeon determined by single-cell and metagenomic analysis.</title>
        <authorList>
            <person name="Blainey P.C."/>
            <person name="Mosier A.C."/>
            <person name="Potanina A."/>
            <person name="Francis C.A."/>
            <person name="Quake S.R."/>
        </authorList>
    </citation>
    <scope>NUCLEOTIDE SEQUENCE [LARGE SCALE GENOMIC DNA]</scope>
    <source>
        <strain evidence="4">SFB1</strain>
    </source>
</reference>
<keyword evidence="1" id="KW-0808">Transferase</keyword>
<dbReference type="Pfam" id="PF00483">
    <property type="entry name" value="NTP_transferase"/>
    <property type="match status" value="1"/>
</dbReference>
<dbReference type="SUPFAM" id="SSF53448">
    <property type="entry name" value="Nucleotide-diphospho-sugar transferases"/>
    <property type="match status" value="1"/>
</dbReference>
<dbReference type="InterPro" id="IPR050065">
    <property type="entry name" value="GlmU-like"/>
</dbReference>
<name>F3KMV2_9ARCH</name>
<dbReference type="CDD" id="cd04183">
    <property type="entry name" value="GT2_BcE_like"/>
    <property type="match status" value="1"/>
</dbReference>
<feature type="domain" description="Nucleotidyl transferase" evidence="3">
    <location>
        <begin position="4"/>
        <end position="171"/>
    </location>
</feature>
<dbReference type="GO" id="GO:0016779">
    <property type="term" value="F:nucleotidyltransferase activity"/>
    <property type="evidence" value="ECO:0007669"/>
    <property type="project" value="UniProtKB-KW"/>
</dbReference>
<dbReference type="PIRSF" id="PIRSF028162">
    <property type="entry name" value="BcbE_prd"/>
    <property type="match status" value="1"/>
</dbReference>
<evidence type="ECO:0000313" key="4">
    <source>
        <dbReference type="EMBL" id="EGG41185.1"/>
    </source>
</evidence>
<dbReference type="PANTHER" id="PTHR43584">
    <property type="entry name" value="NUCLEOTIDYL TRANSFERASE"/>
    <property type="match status" value="1"/>
</dbReference>
<evidence type="ECO:0000259" key="3">
    <source>
        <dbReference type="Pfam" id="PF00483"/>
    </source>
</evidence>
<dbReference type="PANTHER" id="PTHR43584:SF8">
    <property type="entry name" value="N-ACETYLMURAMATE ALPHA-1-PHOSPHATE URIDYLYLTRANSFERASE"/>
    <property type="match status" value="1"/>
</dbReference>
<dbReference type="STRING" id="886738.Nlim_1992"/>
<dbReference type="Proteomes" id="UP000004348">
    <property type="component" value="Chromosome"/>
</dbReference>
<gene>
    <name evidence="4" type="ORF">Nlim_1992</name>
</gene>
<comment type="caution">
    <text evidence="4">The sequence shown here is derived from an EMBL/GenBank/DDBJ whole genome shotgun (WGS) entry which is preliminary data.</text>
</comment>